<evidence type="ECO:0000313" key="2">
    <source>
        <dbReference type="Proteomes" id="UP001469553"/>
    </source>
</evidence>
<name>A0ABV0Z426_9TELE</name>
<reference evidence="1 2" key="1">
    <citation type="submission" date="2021-06" db="EMBL/GenBank/DDBJ databases">
        <authorList>
            <person name="Palmer J.M."/>
        </authorList>
    </citation>
    <scope>NUCLEOTIDE SEQUENCE [LARGE SCALE GENOMIC DNA]</scope>
    <source>
        <strain evidence="1 2">AS_MEX2019</strain>
        <tissue evidence="1">Muscle</tissue>
    </source>
</reference>
<dbReference type="EMBL" id="JAHRIP010050795">
    <property type="protein sequence ID" value="MEQ2300942.1"/>
    <property type="molecule type" value="Genomic_DNA"/>
</dbReference>
<gene>
    <name evidence="1" type="ORF">AMECASPLE_030942</name>
</gene>
<accession>A0ABV0Z426</accession>
<keyword evidence="2" id="KW-1185">Reference proteome</keyword>
<sequence length="113" mass="12336">MRKPLGMLIESSFHDFELTIPVIGDLSLFVSGTQDSPDILLMFPSDIITVGRQEVLTTKSTCGATLGAEGNLVVYALATHQYGFIWVHIPMNPYASPTFVCQCKIPLAAYNSI</sequence>
<protein>
    <submittedName>
        <fullName evidence="1">Uncharacterized protein</fullName>
    </submittedName>
</protein>
<organism evidence="1 2">
    <name type="scientific">Ameca splendens</name>
    <dbReference type="NCBI Taxonomy" id="208324"/>
    <lineage>
        <taxon>Eukaryota</taxon>
        <taxon>Metazoa</taxon>
        <taxon>Chordata</taxon>
        <taxon>Craniata</taxon>
        <taxon>Vertebrata</taxon>
        <taxon>Euteleostomi</taxon>
        <taxon>Actinopterygii</taxon>
        <taxon>Neopterygii</taxon>
        <taxon>Teleostei</taxon>
        <taxon>Neoteleostei</taxon>
        <taxon>Acanthomorphata</taxon>
        <taxon>Ovalentaria</taxon>
        <taxon>Atherinomorphae</taxon>
        <taxon>Cyprinodontiformes</taxon>
        <taxon>Goodeidae</taxon>
        <taxon>Ameca</taxon>
    </lineage>
</organism>
<comment type="caution">
    <text evidence="1">The sequence shown here is derived from an EMBL/GenBank/DDBJ whole genome shotgun (WGS) entry which is preliminary data.</text>
</comment>
<dbReference type="Proteomes" id="UP001469553">
    <property type="component" value="Unassembled WGS sequence"/>
</dbReference>
<proteinExistence type="predicted"/>
<evidence type="ECO:0000313" key="1">
    <source>
        <dbReference type="EMBL" id="MEQ2300942.1"/>
    </source>
</evidence>